<comment type="similarity">
    <text evidence="1 4">Belongs to the prolyl-tRNA editing family. YbaK/EbsC subfamily.</text>
</comment>
<dbReference type="PIRSF" id="PIRSF006181">
    <property type="entry name" value="EbsC_YbaK"/>
    <property type="match status" value="1"/>
</dbReference>
<dbReference type="InterPro" id="IPR004369">
    <property type="entry name" value="Prolyl-tRNA_editing_YbaK/EbsC"/>
</dbReference>
<dbReference type="EMBL" id="FQZG01000061">
    <property type="protein sequence ID" value="SHJ60481.1"/>
    <property type="molecule type" value="Genomic_DNA"/>
</dbReference>
<dbReference type="InterPro" id="IPR007214">
    <property type="entry name" value="YbaK/aa-tRNA-synth-assoc-dom"/>
</dbReference>
<evidence type="ECO:0000313" key="6">
    <source>
        <dbReference type="EMBL" id="SHJ60481.1"/>
    </source>
</evidence>
<evidence type="ECO:0000256" key="4">
    <source>
        <dbReference type="PIRNR" id="PIRNR006181"/>
    </source>
</evidence>
<evidence type="ECO:0000259" key="5">
    <source>
        <dbReference type="Pfam" id="PF04073"/>
    </source>
</evidence>
<organism evidence="6 7">
    <name type="scientific">Tessaracoccus bendigoensis DSM 12906</name>
    <dbReference type="NCBI Taxonomy" id="1123357"/>
    <lineage>
        <taxon>Bacteria</taxon>
        <taxon>Bacillati</taxon>
        <taxon>Actinomycetota</taxon>
        <taxon>Actinomycetes</taxon>
        <taxon>Propionibacteriales</taxon>
        <taxon>Propionibacteriaceae</taxon>
        <taxon>Tessaracoccus</taxon>
    </lineage>
</organism>
<dbReference type="AlphaFoldDB" id="A0A1M6KNI8"/>
<keyword evidence="3 4" id="KW-0456">Lyase</keyword>
<keyword evidence="2 4" id="KW-0648">Protein biosynthesis</keyword>
<feature type="domain" description="YbaK/aminoacyl-tRNA synthetase-associated" evidence="5">
    <location>
        <begin position="39"/>
        <end position="151"/>
    </location>
</feature>
<dbReference type="Proteomes" id="UP000184512">
    <property type="component" value="Unassembled WGS sequence"/>
</dbReference>
<dbReference type="GO" id="GO:0006412">
    <property type="term" value="P:translation"/>
    <property type="evidence" value="ECO:0007669"/>
    <property type="project" value="UniProtKB-KW"/>
</dbReference>
<evidence type="ECO:0000256" key="3">
    <source>
        <dbReference type="ARBA" id="ARBA00023239"/>
    </source>
</evidence>
<proteinExistence type="inferred from homology"/>
<reference evidence="6 7" key="1">
    <citation type="submission" date="2016-11" db="EMBL/GenBank/DDBJ databases">
        <authorList>
            <person name="Jaros S."/>
            <person name="Januszkiewicz K."/>
            <person name="Wedrychowicz H."/>
        </authorList>
    </citation>
    <scope>NUCLEOTIDE SEQUENCE [LARGE SCALE GENOMIC DNA]</scope>
    <source>
        <strain evidence="6 7">DSM 12906</strain>
    </source>
</reference>
<evidence type="ECO:0000256" key="1">
    <source>
        <dbReference type="ARBA" id="ARBA00009798"/>
    </source>
</evidence>
<accession>A0A1M6KNI8</accession>
<gene>
    <name evidence="6" type="ORF">SAMN02745244_02874</name>
</gene>
<dbReference type="EC" id="4.2.-.-" evidence="4"/>
<dbReference type="SUPFAM" id="SSF55826">
    <property type="entry name" value="YbaK/ProRS associated domain"/>
    <property type="match status" value="1"/>
</dbReference>
<dbReference type="PANTHER" id="PTHR30411:SF0">
    <property type="entry name" value="CYS-TRNA(PRO)_CYS-TRNA(CYS) DEACYLASE YBAK"/>
    <property type="match status" value="1"/>
</dbReference>
<dbReference type="Gene3D" id="3.90.960.10">
    <property type="entry name" value="YbaK/aminoacyl-tRNA synthetase-associated domain"/>
    <property type="match status" value="1"/>
</dbReference>
<dbReference type="STRING" id="1123357.SAMN02745244_02874"/>
<dbReference type="RefSeq" id="WP_425443368.1">
    <property type="nucleotide sequence ID" value="NZ_FQZG01000061.1"/>
</dbReference>
<name>A0A1M6KNI8_9ACTN</name>
<dbReference type="GO" id="GO:0002161">
    <property type="term" value="F:aminoacyl-tRNA deacylase activity"/>
    <property type="evidence" value="ECO:0007669"/>
    <property type="project" value="InterPro"/>
</dbReference>
<evidence type="ECO:0000313" key="7">
    <source>
        <dbReference type="Proteomes" id="UP000184512"/>
    </source>
</evidence>
<dbReference type="InterPro" id="IPR036754">
    <property type="entry name" value="YbaK/aa-tRNA-synt-asso_dom_sf"/>
</dbReference>
<dbReference type="PANTHER" id="PTHR30411">
    <property type="entry name" value="CYTOPLASMIC PROTEIN"/>
    <property type="match status" value="1"/>
</dbReference>
<evidence type="ECO:0000256" key="2">
    <source>
        <dbReference type="ARBA" id="ARBA00022917"/>
    </source>
</evidence>
<dbReference type="GO" id="GO:0016829">
    <property type="term" value="F:lyase activity"/>
    <property type="evidence" value="ECO:0007669"/>
    <property type="project" value="UniProtKB-KW"/>
</dbReference>
<sequence length="162" mass="16942">MMVRRPTGTPALRALVEAGIAHTVHEYEHDPRAAGFGIESAEMLGYPPERVFKTLLAADGSQLVVGVVPVDGLLDLKALAAATGHKRLAMADPAVAERVTGMVVGGMSPMGQKRLLPTVVDSSALGFETVLVSGGRRGLDVELAPADLVRLTKARVVPIGSR</sequence>
<dbReference type="CDD" id="cd00002">
    <property type="entry name" value="YbaK_deacylase"/>
    <property type="match status" value="1"/>
</dbReference>
<keyword evidence="7" id="KW-1185">Reference proteome</keyword>
<dbReference type="Pfam" id="PF04073">
    <property type="entry name" value="tRNA_edit"/>
    <property type="match status" value="1"/>
</dbReference>
<dbReference type="NCBIfam" id="TIGR00011">
    <property type="entry name" value="YbaK_EbsC"/>
    <property type="match status" value="1"/>
</dbReference>
<protein>
    <recommendedName>
        <fullName evidence="4">Cys-tRNA(Pro)/Cys-tRNA(Cys) deacylase</fullName>
        <ecNumber evidence="4">4.2.-.-</ecNumber>
    </recommendedName>
</protein>